<organismHost>
    <name type="scientific">Homo sapiens</name>
    <name type="common">Human</name>
    <dbReference type="NCBI Taxonomy" id="9606"/>
</organismHost>
<protein>
    <submittedName>
        <fullName evidence="5">Capsid triplex subunit 1</fullName>
    </submittedName>
</protein>
<reference evidence="5" key="1">
    <citation type="journal article" date="2016" name="JCI Insight">
        <title>HSV-2 DeltagD elicits FcgammaR-effector antibodies that protect against clinical isolates.</title>
        <authorList>
            <person name="Petro C.D."/>
            <person name="Weinrick B."/>
            <person name="Khajoueinejad N."/>
            <person name="Burn C."/>
            <person name="Sellers R."/>
            <person name="Jacobs W.R.Jr."/>
            <person name="Herold B.C."/>
        </authorList>
    </citation>
    <scope>NUCLEOTIDE SEQUENCE</scope>
    <source>
        <strain evidence="5">B^3x1.5</strain>
    </source>
</reference>
<feature type="region of interest" description="Disordered" evidence="4">
    <location>
        <begin position="312"/>
        <end position="353"/>
    </location>
</feature>
<dbReference type="GO" id="GO:0019028">
    <property type="term" value="C:viral capsid"/>
    <property type="evidence" value="ECO:0007669"/>
    <property type="project" value="UniProtKB-KW"/>
</dbReference>
<keyword evidence="2" id="KW-1048">Host nucleus</keyword>
<dbReference type="Pfam" id="PF03327">
    <property type="entry name" value="Herpes_VP19C"/>
    <property type="match status" value="1"/>
</dbReference>
<gene>
    <name evidence="5" type="primary">UL38</name>
</gene>
<feature type="region of interest" description="Disordered" evidence="4">
    <location>
        <begin position="377"/>
        <end position="442"/>
    </location>
</feature>
<dbReference type="InterPro" id="IPR004999">
    <property type="entry name" value="Herpes_1"/>
</dbReference>
<evidence type="ECO:0000313" key="5">
    <source>
        <dbReference type="EMBL" id="AMB65930.1"/>
    </source>
</evidence>
<accession>A0A109R196</accession>
<evidence type="ECO:0000256" key="1">
    <source>
        <dbReference type="ARBA" id="ARBA00022561"/>
    </source>
</evidence>
<feature type="compositionally biased region" description="Pro residues" evidence="4">
    <location>
        <begin position="410"/>
        <end position="421"/>
    </location>
</feature>
<keyword evidence="3" id="KW-0946">Virion</keyword>
<dbReference type="GO" id="GO:0003677">
    <property type="term" value="F:DNA binding"/>
    <property type="evidence" value="ECO:0007669"/>
    <property type="project" value="InterPro"/>
</dbReference>
<feature type="region of interest" description="Disordered" evidence="4">
    <location>
        <begin position="1"/>
        <end position="30"/>
    </location>
</feature>
<name>A0A109R196_HHV1</name>
<keyword evidence="1" id="KW-0167">Capsid protein</keyword>
<dbReference type="GO" id="GO:0019069">
    <property type="term" value="P:viral capsid assembly"/>
    <property type="evidence" value="ECO:0007669"/>
    <property type="project" value="InterPro"/>
</dbReference>
<organism evidence="5">
    <name type="scientific">Human herpesvirus 1</name>
    <name type="common">HHV-1</name>
    <name type="synonym">Human herpes simplex virus 1</name>
    <dbReference type="NCBI Taxonomy" id="10298"/>
    <lineage>
        <taxon>Viruses</taxon>
        <taxon>Duplodnaviria</taxon>
        <taxon>Heunggongvirae</taxon>
        <taxon>Peploviricota</taxon>
        <taxon>Herviviricetes</taxon>
        <taxon>Herpesvirales</taxon>
        <taxon>Orthoherpesviridae</taxon>
        <taxon>Alphaherpesvirinae</taxon>
        <taxon>Simplexvirus</taxon>
        <taxon>Simplexvirus humanalpha1</taxon>
    </lineage>
</organism>
<evidence type="ECO:0000256" key="3">
    <source>
        <dbReference type="ARBA" id="ARBA00022844"/>
    </source>
</evidence>
<proteinExistence type="predicted"/>
<feature type="compositionally biased region" description="Low complexity" evidence="4">
    <location>
        <begin position="327"/>
        <end position="339"/>
    </location>
</feature>
<evidence type="ECO:0000256" key="4">
    <source>
        <dbReference type="SAM" id="MobiDB-lite"/>
    </source>
</evidence>
<dbReference type="EMBL" id="KU310661">
    <property type="protein sequence ID" value="AMB65930.1"/>
    <property type="molecule type" value="Genomic_DNA"/>
</dbReference>
<evidence type="ECO:0000256" key="2">
    <source>
        <dbReference type="ARBA" id="ARBA00022562"/>
    </source>
</evidence>
<feature type="compositionally biased region" description="Low complexity" evidence="4">
    <location>
        <begin position="381"/>
        <end position="395"/>
    </location>
</feature>
<sequence length="475" mass="49716">MKTNPLPATPSVWGGSTVELPPTTRDTAGQGLLRRVLRPPISRRDGPGLPRGSGPRRAASTLWLLGLDGTDAPPGALTPNDDTEQALDKILRGTMRGGAAMIGSPRHHLTRQVILTDLCQPNADRAGTLLLALRHPADLPHLAHQRAPPGRQTERLGEAWGQLMEATALGSGRAESGCTRAGLVSFNFLVAACAASYDARDAADAVRAHVTANYRGTRVGARLDRFSECLRAMVHTHVFPHEVMRFFGGLVSWVTQDELASVTAVCAGPQEAAHTGHPGRPRSAVILPACAFVDLDAELGLGGPGAAYRRVRRAPGGGAHRPPGPAPLGRDPPGVCVRGPGRRAGAGGPGRGVSVPGIHLPPAPGPGAVLCVRDQEPAPPARVGAGPGAAVWAPPDHQHDSRHRGHDAPGPKPKPRLPPRGPGRQSPNPALLGWPGHEPPVRRQAVPLAAGPAGAPHRTHLYVRRLCRARHDARG</sequence>
<feature type="compositionally biased region" description="Gly residues" evidence="4">
    <location>
        <begin position="342"/>
        <end position="351"/>
    </location>
</feature>